<dbReference type="Gene3D" id="3.40.630.190">
    <property type="entry name" value="LCP protein"/>
    <property type="match status" value="1"/>
</dbReference>
<dbReference type="EMBL" id="LGSS01000012">
    <property type="protein sequence ID" value="KNF07798.1"/>
    <property type="molecule type" value="Genomic_DNA"/>
</dbReference>
<reference evidence="4" key="1">
    <citation type="submission" date="2015-07" db="EMBL/GenBank/DDBJ databases">
        <title>Draft genome sequence of the purine-degrading Gottschalkia purinilyticum DSM 1384 (formerly Clostridium purinilyticum).</title>
        <authorList>
            <person name="Poehlein A."/>
            <person name="Schiel-Bengelsdorf B."/>
            <person name="Bengelsdorf F.R."/>
            <person name="Daniel R."/>
            <person name="Duerre P."/>
        </authorList>
    </citation>
    <scope>NUCLEOTIDE SEQUENCE [LARGE SCALE GENOMIC DNA]</scope>
    <source>
        <strain evidence="4">DSM 1384</strain>
    </source>
</reference>
<protein>
    <submittedName>
        <fullName evidence="3">Cell envelope transcriptional attenuator family protein</fullName>
    </submittedName>
</protein>
<dbReference type="NCBIfam" id="TIGR00350">
    <property type="entry name" value="lytR_cpsA_psr"/>
    <property type="match status" value="1"/>
</dbReference>
<accession>A0A0L0W898</accession>
<dbReference type="Proteomes" id="UP000037267">
    <property type="component" value="Unassembled WGS sequence"/>
</dbReference>
<dbReference type="InterPro" id="IPR004474">
    <property type="entry name" value="LytR_CpsA_psr"/>
</dbReference>
<sequence length="320" mass="36506">MKRFLKIFFMAFICFALTIGAGMATYYKIFDKEGKNPTLSQEELDKIKDPLEKAAKSSRHKRVNVLLLGMEGARTDTMMFCSFDMEHKKVDVVSIPRDTYYYRSGYERADQRKINAVYGAEKIKGTINAVEDVLGVEGLIDHYAMIDYKGVENIVDSVGGVEVDVPFHMKYFDPTDKPPLRIDIPKGKQTLNGKKAVQFLRFRHDNSYKVGYSEGDLGRIKAQQGFVTSFIDKALSLKFLSLVKTSIQEVETDIRITDALEYGTKAMGIDKNDIKMTTLPGEAEYKQYGKQKLAYFVYDKKETRKLMEDIFGNDLSNIKE</sequence>
<comment type="similarity">
    <text evidence="1">Belongs to the LytR/CpsA/Psr (LCP) family.</text>
</comment>
<proteinExistence type="inferred from homology"/>
<comment type="caution">
    <text evidence="3">The sequence shown here is derived from an EMBL/GenBank/DDBJ whole genome shotgun (WGS) entry which is preliminary data.</text>
</comment>
<dbReference type="InterPro" id="IPR050922">
    <property type="entry name" value="LytR/CpsA/Psr_CW_biosynth"/>
</dbReference>
<dbReference type="OrthoDB" id="305468at2"/>
<dbReference type="RefSeq" id="WP_050355922.1">
    <property type="nucleotide sequence ID" value="NZ_LGSS01000012.1"/>
</dbReference>
<evidence type="ECO:0000313" key="4">
    <source>
        <dbReference type="Proteomes" id="UP000037267"/>
    </source>
</evidence>
<evidence type="ECO:0000259" key="2">
    <source>
        <dbReference type="Pfam" id="PF03816"/>
    </source>
</evidence>
<keyword evidence="4" id="KW-1185">Reference proteome</keyword>
<dbReference type="AlphaFoldDB" id="A0A0L0W898"/>
<feature type="domain" description="Cell envelope-related transcriptional attenuator" evidence="2">
    <location>
        <begin position="74"/>
        <end position="234"/>
    </location>
</feature>
<organism evidence="3 4">
    <name type="scientific">Gottschalkia purinilytica</name>
    <name type="common">Clostridium purinilyticum</name>
    <dbReference type="NCBI Taxonomy" id="1503"/>
    <lineage>
        <taxon>Bacteria</taxon>
        <taxon>Bacillati</taxon>
        <taxon>Bacillota</taxon>
        <taxon>Tissierellia</taxon>
        <taxon>Tissierellales</taxon>
        <taxon>Gottschalkiaceae</taxon>
        <taxon>Gottschalkia</taxon>
    </lineage>
</organism>
<dbReference type="PANTHER" id="PTHR33392:SF6">
    <property type="entry name" value="POLYISOPRENYL-TEICHOIC ACID--PEPTIDOGLYCAN TEICHOIC ACID TRANSFERASE TAGU"/>
    <property type="match status" value="1"/>
</dbReference>
<name>A0A0L0W898_GOTPU</name>
<evidence type="ECO:0000313" key="3">
    <source>
        <dbReference type="EMBL" id="KNF07798.1"/>
    </source>
</evidence>
<gene>
    <name evidence="3" type="ORF">CLPU_12c00710</name>
</gene>
<evidence type="ECO:0000256" key="1">
    <source>
        <dbReference type="ARBA" id="ARBA00006068"/>
    </source>
</evidence>
<dbReference type="Pfam" id="PF03816">
    <property type="entry name" value="LytR_cpsA_psr"/>
    <property type="match status" value="1"/>
</dbReference>
<dbReference type="PANTHER" id="PTHR33392">
    <property type="entry name" value="POLYISOPRENYL-TEICHOIC ACID--PEPTIDOGLYCAN TEICHOIC ACID TRANSFERASE TAGU"/>
    <property type="match status" value="1"/>
</dbReference>
<dbReference type="STRING" id="1503.CLPU_12c00710"/>